<protein>
    <submittedName>
        <fullName evidence="2">Type II secretion system protein</fullName>
    </submittedName>
</protein>
<keyword evidence="3" id="KW-1185">Reference proteome</keyword>
<dbReference type="PROSITE" id="PS00409">
    <property type="entry name" value="PROKAR_NTER_METHYL"/>
    <property type="match status" value="1"/>
</dbReference>
<proteinExistence type="predicted"/>
<name>A0A939IPN4_9ALTE</name>
<dbReference type="InterPro" id="IPR012902">
    <property type="entry name" value="N_methyl_site"/>
</dbReference>
<dbReference type="Pfam" id="PF07963">
    <property type="entry name" value="N_methyl"/>
    <property type="match status" value="1"/>
</dbReference>
<keyword evidence="1" id="KW-1133">Transmembrane helix</keyword>
<dbReference type="RefSeq" id="WP_206574169.1">
    <property type="nucleotide sequence ID" value="NZ_JAFKCV010000006.1"/>
</dbReference>
<evidence type="ECO:0000256" key="1">
    <source>
        <dbReference type="SAM" id="Phobius"/>
    </source>
</evidence>
<organism evidence="2 3">
    <name type="scientific">Bowmanella dokdonensis</name>
    <dbReference type="NCBI Taxonomy" id="751969"/>
    <lineage>
        <taxon>Bacteria</taxon>
        <taxon>Pseudomonadati</taxon>
        <taxon>Pseudomonadota</taxon>
        <taxon>Gammaproteobacteria</taxon>
        <taxon>Alteromonadales</taxon>
        <taxon>Alteromonadaceae</taxon>
        <taxon>Bowmanella</taxon>
    </lineage>
</organism>
<keyword evidence="1" id="KW-0472">Membrane</keyword>
<dbReference type="NCBIfam" id="TIGR02532">
    <property type="entry name" value="IV_pilin_GFxxxE"/>
    <property type="match status" value="1"/>
</dbReference>
<feature type="transmembrane region" description="Helical" evidence="1">
    <location>
        <begin position="12"/>
        <end position="36"/>
    </location>
</feature>
<gene>
    <name evidence="2" type="ORF">J0A66_12575</name>
</gene>
<dbReference type="Proteomes" id="UP000664654">
    <property type="component" value="Unassembled WGS sequence"/>
</dbReference>
<reference evidence="2" key="1">
    <citation type="submission" date="2021-03" db="EMBL/GenBank/DDBJ databases">
        <title>novel species isolated from a fishpond in China.</title>
        <authorList>
            <person name="Lu H."/>
            <person name="Cai Z."/>
        </authorList>
    </citation>
    <scope>NUCLEOTIDE SEQUENCE</scope>
    <source>
        <strain evidence="2">JCM 30855</strain>
    </source>
</reference>
<dbReference type="AlphaFoldDB" id="A0A939IPN4"/>
<evidence type="ECO:0000313" key="2">
    <source>
        <dbReference type="EMBL" id="MBN7826065.1"/>
    </source>
</evidence>
<evidence type="ECO:0000313" key="3">
    <source>
        <dbReference type="Proteomes" id="UP000664654"/>
    </source>
</evidence>
<comment type="caution">
    <text evidence="2">The sequence shown here is derived from an EMBL/GenBank/DDBJ whole genome shotgun (WGS) entry which is preliminary data.</text>
</comment>
<keyword evidence="1" id="KW-0812">Transmembrane</keyword>
<accession>A0A939IPN4</accession>
<sequence length="204" mass="22203">MRQAVSPSGRGFTLVELVIGIVVFAVALAFAGSFILPQAKRSIDPIFQVRATELGQSLLSEIQARSFDEHSDHSGGQMRCGEDMDGDGNTDFCTDAPGLGCEEAGLNRDLYDDVDDYLCLTGRNAVEVMNTPDRPMTDSDQPLYQGFMVAFEVFYDADMDGINDFDTDGDGTIGSGTANLKLIRVHVTTPNQETISFATYRGNY</sequence>
<dbReference type="EMBL" id="JAFKCV010000006">
    <property type="protein sequence ID" value="MBN7826065.1"/>
    <property type="molecule type" value="Genomic_DNA"/>
</dbReference>